<gene>
    <name evidence="3" type="ORF">SY89_02139</name>
</gene>
<organism evidence="3 4">
    <name type="scientific">Halolamina pelagica</name>
    <dbReference type="NCBI Taxonomy" id="699431"/>
    <lineage>
        <taxon>Archaea</taxon>
        <taxon>Methanobacteriati</taxon>
        <taxon>Methanobacteriota</taxon>
        <taxon>Stenosarchaea group</taxon>
        <taxon>Halobacteria</taxon>
        <taxon>Halobacteriales</taxon>
        <taxon>Haloferacaceae</taxon>
    </lineage>
</organism>
<evidence type="ECO:0000259" key="2">
    <source>
        <dbReference type="PROSITE" id="PS51898"/>
    </source>
</evidence>
<dbReference type="InterPro" id="IPR013762">
    <property type="entry name" value="Integrase-like_cat_sf"/>
</dbReference>
<keyword evidence="4" id="KW-1185">Reference proteome</keyword>
<keyword evidence="1" id="KW-0233">DNA recombination</keyword>
<dbReference type="GO" id="GO:0015074">
    <property type="term" value="P:DNA integration"/>
    <property type="evidence" value="ECO:0007669"/>
    <property type="project" value="InterPro"/>
</dbReference>
<dbReference type="Gene3D" id="1.10.443.10">
    <property type="entry name" value="Intergrase catalytic core"/>
    <property type="match status" value="1"/>
</dbReference>
<dbReference type="EMBL" id="LGUC01000001">
    <property type="protein sequence ID" value="KPN31394.1"/>
    <property type="molecule type" value="Genomic_DNA"/>
</dbReference>
<dbReference type="Pfam" id="PF00589">
    <property type="entry name" value="Phage_integrase"/>
    <property type="match status" value="1"/>
</dbReference>
<dbReference type="PROSITE" id="PS51898">
    <property type="entry name" value="TYR_RECOMBINASE"/>
    <property type="match status" value="1"/>
</dbReference>
<evidence type="ECO:0000256" key="1">
    <source>
        <dbReference type="ARBA" id="ARBA00023172"/>
    </source>
</evidence>
<dbReference type="GO" id="GO:0006310">
    <property type="term" value="P:DNA recombination"/>
    <property type="evidence" value="ECO:0007669"/>
    <property type="project" value="UniProtKB-KW"/>
</dbReference>
<sequence length="382" mass="44744">MFDKPQDNVELPVPVVSEPNQTALEQFAPLQAEDYEDFKYDFLVWLSTRGKRPFRGDGYADTTVQTTHYKIEVAYRWLWDTHGEYRTGFTPEDADQLLNDLVRRSPKTDNEISIFIKSLKRLFKWFNDSRNTDYDWEYEHKDQLKDETSDKSIHYFRAWELSSLYDAAVEISSVRSYHNKGMSPEERDEIKTHLAQRMEIPKEEVGPEEFDNANSWKFPSLFSVSADLGLRPIEVGRANTGWLNLQDKEVRIPREESTKNSEPWECALSTRSVRALKRWLEERERYDRYADSDKLWLTKYGNPYGSSSLNSLLDDLLAETDIQPNGRQLTWYAIRRGAATMWASDAGIEAAQEQLRHSNLETTLRYVKSESGRRAQMANEMW</sequence>
<dbReference type="RefSeq" id="WP_080506658.1">
    <property type="nucleotide sequence ID" value="NZ_LGUC01000001.1"/>
</dbReference>
<dbReference type="InterPro" id="IPR002104">
    <property type="entry name" value="Integrase_catalytic"/>
</dbReference>
<evidence type="ECO:0000313" key="4">
    <source>
        <dbReference type="Proteomes" id="UP000050535"/>
    </source>
</evidence>
<dbReference type="InterPro" id="IPR011010">
    <property type="entry name" value="DNA_brk_join_enz"/>
</dbReference>
<dbReference type="SUPFAM" id="SSF56349">
    <property type="entry name" value="DNA breaking-rejoining enzymes"/>
    <property type="match status" value="1"/>
</dbReference>
<protein>
    <submittedName>
        <fullName evidence="3">Site-specific tyrosine recombinase XerC</fullName>
    </submittedName>
</protein>
<comment type="caution">
    <text evidence="3">The sequence shown here is derived from an EMBL/GenBank/DDBJ whole genome shotgun (WGS) entry which is preliminary data.</text>
</comment>
<evidence type="ECO:0000313" key="3">
    <source>
        <dbReference type="EMBL" id="KPN31394.1"/>
    </source>
</evidence>
<reference evidence="4" key="1">
    <citation type="submission" date="2013-11" db="EMBL/GenBank/DDBJ databases">
        <authorList>
            <person name="Hoang H.T."/>
            <person name="Killian M.L."/>
            <person name="Madson D.M."/>
            <person name="Arruda P.H.E."/>
            <person name="Sun D."/>
            <person name="Schwartz K.J."/>
            <person name="Yoon K."/>
        </authorList>
    </citation>
    <scope>NUCLEOTIDE SEQUENCE [LARGE SCALE GENOMIC DNA]</scope>
    <source>
        <strain evidence="4">CDK2</strain>
    </source>
</reference>
<name>A0A0P7FW71_9EURY</name>
<dbReference type="Proteomes" id="UP000050535">
    <property type="component" value="Unassembled WGS sequence"/>
</dbReference>
<proteinExistence type="predicted"/>
<dbReference type="GO" id="GO:0003677">
    <property type="term" value="F:DNA binding"/>
    <property type="evidence" value="ECO:0007669"/>
    <property type="project" value="InterPro"/>
</dbReference>
<accession>A0A0P7FW71</accession>
<dbReference type="CDD" id="cd00397">
    <property type="entry name" value="DNA_BRE_C"/>
    <property type="match status" value="1"/>
</dbReference>
<dbReference type="AlphaFoldDB" id="A0A0P7FW71"/>
<dbReference type="OrthoDB" id="330648at2157"/>
<feature type="domain" description="Tyr recombinase" evidence="2">
    <location>
        <begin position="189"/>
        <end position="379"/>
    </location>
</feature>